<evidence type="ECO:0000259" key="2">
    <source>
        <dbReference type="PROSITE" id="PS50943"/>
    </source>
</evidence>
<evidence type="ECO:0000256" key="1">
    <source>
        <dbReference type="SAM" id="MobiDB-lite"/>
    </source>
</evidence>
<dbReference type="Pfam" id="PF19054">
    <property type="entry name" value="DUF5753"/>
    <property type="match status" value="1"/>
</dbReference>
<feature type="domain" description="HTH cro/C1-type" evidence="2">
    <location>
        <begin position="36"/>
        <end position="91"/>
    </location>
</feature>
<keyword evidence="4" id="KW-1185">Reference proteome</keyword>
<organism evidence="3 4">
    <name type="scientific">Nocardia callitridis</name>
    <dbReference type="NCBI Taxonomy" id="648753"/>
    <lineage>
        <taxon>Bacteria</taxon>
        <taxon>Bacillati</taxon>
        <taxon>Actinomycetota</taxon>
        <taxon>Actinomycetes</taxon>
        <taxon>Mycobacteriales</taxon>
        <taxon>Nocardiaceae</taxon>
        <taxon>Nocardia</taxon>
    </lineage>
</organism>
<comment type="caution">
    <text evidence="3">The sequence shown here is derived from an EMBL/GenBank/DDBJ whole genome shotgun (WGS) entry which is preliminary data.</text>
</comment>
<dbReference type="InterPro" id="IPR010982">
    <property type="entry name" value="Lambda_DNA-bd_dom_sf"/>
</dbReference>
<dbReference type="EMBL" id="BAABJM010000001">
    <property type="protein sequence ID" value="GAA5046019.1"/>
    <property type="molecule type" value="Genomic_DNA"/>
</dbReference>
<dbReference type="SUPFAM" id="SSF47413">
    <property type="entry name" value="lambda repressor-like DNA-binding domains"/>
    <property type="match status" value="1"/>
</dbReference>
<name>A0ABP9JYQ1_9NOCA</name>
<evidence type="ECO:0000313" key="3">
    <source>
        <dbReference type="EMBL" id="GAA5046019.1"/>
    </source>
</evidence>
<accession>A0ABP9JYQ1</accession>
<dbReference type="InterPro" id="IPR001387">
    <property type="entry name" value="Cro/C1-type_HTH"/>
</dbReference>
<evidence type="ECO:0000313" key="4">
    <source>
        <dbReference type="Proteomes" id="UP001500603"/>
    </source>
</evidence>
<dbReference type="PROSITE" id="PS50943">
    <property type="entry name" value="HTH_CROC1"/>
    <property type="match status" value="1"/>
</dbReference>
<dbReference type="InterPro" id="IPR043917">
    <property type="entry name" value="DUF5753"/>
</dbReference>
<dbReference type="Proteomes" id="UP001500603">
    <property type="component" value="Unassembled WGS sequence"/>
</dbReference>
<dbReference type="RefSeq" id="WP_425577567.1">
    <property type="nucleotide sequence ID" value="NZ_BAABJM010000001.1"/>
</dbReference>
<proteinExistence type="predicted"/>
<dbReference type="CDD" id="cd00093">
    <property type="entry name" value="HTH_XRE"/>
    <property type="match status" value="1"/>
</dbReference>
<sequence>MSTGGFGSADGRTTQGSKQGVVAGSTVPRRQLGRHLRELRQECGMSIAELAKLVERSAATIQRLETGTAERIRLWDIEELCRVLDADETMTEGLKGLAQQGNTESWWHEYGDLIPNDFDVYIGLESAADQLTSFQEIVPGLFQTPRYAHTLISAARPHGPAPEVARRVEMRMRRQRMVTRKTRPVSVDVILDESVLHRVVGDRRTMAEQLRRLADIGTLPNVKIRILPYSAGVPLGDLTGPYITLDFAPTKGRQEPSVVYVENYTGNMYLERPESVDRYRSAHASLGRVALDEQASRNLLRRAAKEH</sequence>
<protein>
    <submittedName>
        <fullName evidence="3">Helix-turn-helix transcriptional regulator</fullName>
    </submittedName>
</protein>
<dbReference type="SMART" id="SM00530">
    <property type="entry name" value="HTH_XRE"/>
    <property type="match status" value="1"/>
</dbReference>
<dbReference type="Pfam" id="PF13560">
    <property type="entry name" value="HTH_31"/>
    <property type="match status" value="1"/>
</dbReference>
<reference evidence="4" key="1">
    <citation type="journal article" date="2019" name="Int. J. Syst. Evol. Microbiol.">
        <title>The Global Catalogue of Microorganisms (GCM) 10K type strain sequencing project: providing services to taxonomists for standard genome sequencing and annotation.</title>
        <authorList>
            <consortium name="The Broad Institute Genomics Platform"/>
            <consortium name="The Broad Institute Genome Sequencing Center for Infectious Disease"/>
            <person name="Wu L."/>
            <person name="Ma J."/>
        </authorList>
    </citation>
    <scope>NUCLEOTIDE SEQUENCE [LARGE SCALE GENOMIC DNA]</scope>
    <source>
        <strain evidence="4">JCM 18298</strain>
    </source>
</reference>
<gene>
    <name evidence="3" type="ORF">GCM10023318_10970</name>
</gene>
<feature type="region of interest" description="Disordered" evidence="1">
    <location>
        <begin position="1"/>
        <end position="24"/>
    </location>
</feature>
<dbReference type="Gene3D" id="1.10.260.40">
    <property type="entry name" value="lambda repressor-like DNA-binding domains"/>
    <property type="match status" value="1"/>
</dbReference>